<reference evidence="1" key="1">
    <citation type="submission" date="2014-11" db="EMBL/GenBank/DDBJ databases">
        <authorList>
            <person name="Amaro Gonzalez C."/>
        </authorList>
    </citation>
    <scope>NUCLEOTIDE SEQUENCE</scope>
</reference>
<dbReference type="AlphaFoldDB" id="A0A0E9QM50"/>
<proteinExistence type="predicted"/>
<name>A0A0E9QM50_ANGAN</name>
<accession>A0A0E9QM50</accession>
<organism evidence="1">
    <name type="scientific">Anguilla anguilla</name>
    <name type="common">European freshwater eel</name>
    <name type="synonym">Muraena anguilla</name>
    <dbReference type="NCBI Taxonomy" id="7936"/>
    <lineage>
        <taxon>Eukaryota</taxon>
        <taxon>Metazoa</taxon>
        <taxon>Chordata</taxon>
        <taxon>Craniata</taxon>
        <taxon>Vertebrata</taxon>
        <taxon>Euteleostomi</taxon>
        <taxon>Actinopterygii</taxon>
        <taxon>Neopterygii</taxon>
        <taxon>Teleostei</taxon>
        <taxon>Anguilliformes</taxon>
        <taxon>Anguillidae</taxon>
        <taxon>Anguilla</taxon>
    </lineage>
</organism>
<evidence type="ECO:0000313" key="1">
    <source>
        <dbReference type="EMBL" id="JAH17981.1"/>
    </source>
</evidence>
<reference evidence="1" key="2">
    <citation type="journal article" date="2015" name="Fish Shellfish Immunol.">
        <title>Early steps in the European eel (Anguilla anguilla)-Vibrio vulnificus interaction in the gills: Role of the RtxA13 toxin.</title>
        <authorList>
            <person name="Callol A."/>
            <person name="Pajuelo D."/>
            <person name="Ebbesson L."/>
            <person name="Teles M."/>
            <person name="MacKenzie S."/>
            <person name="Amaro C."/>
        </authorList>
    </citation>
    <scope>NUCLEOTIDE SEQUENCE</scope>
</reference>
<sequence length="21" mass="2246">MRFSPSLCGSSLVSVWSSLVC</sequence>
<protein>
    <submittedName>
        <fullName evidence="1">Uncharacterized protein</fullName>
    </submittedName>
</protein>
<dbReference type="EMBL" id="GBXM01090596">
    <property type="protein sequence ID" value="JAH17981.1"/>
    <property type="molecule type" value="Transcribed_RNA"/>
</dbReference>